<dbReference type="PATRIC" id="fig|1408189.4.peg.1543"/>
<evidence type="ECO:0000313" key="5">
    <source>
        <dbReference type="Proteomes" id="UP000058446"/>
    </source>
</evidence>
<dbReference type="RefSeq" id="WP_053412386.1">
    <property type="nucleotide sequence ID" value="NZ_CP006841.1"/>
</dbReference>
<feature type="compositionally biased region" description="Low complexity" evidence="2">
    <location>
        <begin position="375"/>
        <end position="385"/>
    </location>
</feature>
<dbReference type="CDD" id="cd17748">
    <property type="entry name" value="BRCT_DNA_ligase_like"/>
    <property type="match status" value="1"/>
</dbReference>
<feature type="region of interest" description="Disordered" evidence="2">
    <location>
        <begin position="511"/>
        <end position="548"/>
    </location>
</feature>
<dbReference type="InterPro" id="IPR036397">
    <property type="entry name" value="RNaseH_sf"/>
</dbReference>
<dbReference type="OrthoDB" id="9803913at2"/>
<dbReference type="Pfam" id="PF00929">
    <property type="entry name" value="RNase_T"/>
    <property type="match status" value="1"/>
</dbReference>
<dbReference type="STRING" id="1408189.CLAC_07710"/>
<proteinExistence type="predicted"/>
<dbReference type="PANTHER" id="PTHR30231:SF42">
    <property type="entry name" value="EXONUCLEASE"/>
    <property type="match status" value="1"/>
</dbReference>
<dbReference type="Gene3D" id="3.40.50.10190">
    <property type="entry name" value="BRCT domain"/>
    <property type="match status" value="1"/>
</dbReference>
<dbReference type="PANTHER" id="PTHR30231">
    <property type="entry name" value="DNA POLYMERASE III SUBUNIT EPSILON"/>
    <property type="match status" value="1"/>
</dbReference>
<evidence type="ECO:0000256" key="2">
    <source>
        <dbReference type="SAM" id="MobiDB-lite"/>
    </source>
</evidence>
<sequence length="548" mass="57083">MTSTSPSFSPSTFEAIEFELTGFTVQVTAGFLSVFPRINTSSEPGIASAPLAAVVREVQAGSYSAALSEPTRFLPGQLALPCGLPSARFMPSRLAVAEALSGFLSALSKGSSLADGAATGNFTVLADWIRSNAAGVGGVTVLGGPSSTGGATVSEAIAEQLALGGVGKRTEGSGTIRDFVAFDVETANGDSGSVIQMGVAVVRGGEIKDRHSWLCRPPKGLDYFDEDNIAVHGITAADVASEPPFAEQVAKFIQVVEDMPVVAHNARFDFTALDRACRAEGIEVPKMSFACTYMWARQLQLGLANLKLPTLTKAAGSELENHHDATADAVACAEIALWLMRRQGVDSVENLSTQLSLTMGSVGAGRMRNVRYDPSAGVSGATEGSSAGGSAGAGANGPATPAKSRRRKNPKWDAAKTPDKIPDPNPDADPNGLLFEQRVTLTGDFAPYDKGFLWEKIAEAGANINKGVTKKTTILVAGPWDSVTSKEKRARQLRDEGQEIEIWSEKDLFNALSLSPEEDSAGTPGSGGQSAAGFGSTALPGDDGQPPF</sequence>
<dbReference type="Proteomes" id="UP000058446">
    <property type="component" value="Chromosome"/>
</dbReference>
<dbReference type="SUPFAM" id="SSF52113">
    <property type="entry name" value="BRCT domain"/>
    <property type="match status" value="1"/>
</dbReference>
<accession>A0A0K2H1L2</accession>
<dbReference type="GO" id="GO:0005829">
    <property type="term" value="C:cytosol"/>
    <property type="evidence" value="ECO:0007669"/>
    <property type="project" value="TreeGrafter"/>
</dbReference>
<dbReference type="EMBL" id="CP006841">
    <property type="protein sequence ID" value="ALA67611.1"/>
    <property type="molecule type" value="Genomic_DNA"/>
</dbReference>
<organism evidence="4 5">
    <name type="scientific">Corynebacterium lactis RW2-5</name>
    <dbReference type="NCBI Taxonomy" id="1408189"/>
    <lineage>
        <taxon>Bacteria</taxon>
        <taxon>Bacillati</taxon>
        <taxon>Actinomycetota</taxon>
        <taxon>Actinomycetes</taxon>
        <taxon>Mycobacteriales</taxon>
        <taxon>Corynebacteriaceae</taxon>
        <taxon>Corynebacterium</taxon>
    </lineage>
</organism>
<keyword evidence="5" id="KW-1185">Reference proteome</keyword>
<name>A0A0K2H1L2_9CORY</name>
<dbReference type="InterPro" id="IPR013520">
    <property type="entry name" value="Ribonucl_H"/>
</dbReference>
<reference evidence="4 5" key="1">
    <citation type="submission" date="2013-10" db="EMBL/GenBank/DDBJ databases">
        <title>Complete genome sequence of Corynebacterium lactis DSM 45799(T), isolated from raw cow milk.</title>
        <authorList>
            <person name="Ruckert C."/>
            <person name="Albersmeier A."/>
            <person name="Lipski A."/>
            <person name="Kalinowski J."/>
        </authorList>
    </citation>
    <scope>NUCLEOTIDE SEQUENCE [LARGE SCALE GENOMIC DNA]</scope>
    <source>
        <strain evidence="4 5">RW2-5</strain>
    </source>
</reference>
<dbReference type="CDD" id="cd06130">
    <property type="entry name" value="DNA_pol_III_epsilon_like"/>
    <property type="match status" value="1"/>
</dbReference>
<keyword evidence="1" id="KW-0269">Exonuclease</keyword>
<evidence type="ECO:0000313" key="4">
    <source>
        <dbReference type="EMBL" id="ALA67611.1"/>
    </source>
</evidence>
<protein>
    <submittedName>
        <fullName evidence="4">DNA polymerase III subunit epsilon</fullName>
    </submittedName>
</protein>
<dbReference type="InterPro" id="IPR012337">
    <property type="entry name" value="RNaseH-like_sf"/>
</dbReference>
<feature type="compositionally biased region" description="Gly residues" evidence="2">
    <location>
        <begin position="386"/>
        <end position="395"/>
    </location>
</feature>
<evidence type="ECO:0000256" key="1">
    <source>
        <dbReference type="ARBA" id="ARBA00022839"/>
    </source>
</evidence>
<dbReference type="FunFam" id="3.30.420.10:FF:000045">
    <property type="entry name" value="3'-5' exonuclease DinG"/>
    <property type="match status" value="1"/>
</dbReference>
<evidence type="ECO:0000259" key="3">
    <source>
        <dbReference type="SMART" id="SM00479"/>
    </source>
</evidence>
<gene>
    <name evidence="4" type="ORF">CLAC_07710</name>
</gene>
<dbReference type="AlphaFoldDB" id="A0A0K2H1L2"/>
<dbReference type="GO" id="GO:0003676">
    <property type="term" value="F:nucleic acid binding"/>
    <property type="evidence" value="ECO:0007669"/>
    <property type="project" value="InterPro"/>
</dbReference>
<feature type="domain" description="Exonuclease" evidence="3">
    <location>
        <begin position="178"/>
        <end position="345"/>
    </location>
</feature>
<dbReference type="KEGG" id="clw:CLAC_07710"/>
<keyword evidence="1" id="KW-0540">Nuclease</keyword>
<keyword evidence="1" id="KW-0378">Hydrolase</keyword>
<dbReference type="GO" id="GO:0008408">
    <property type="term" value="F:3'-5' exonuclease activity"/>
    <property type="evidence" value="ECO:0007669"/>
    <property type="project" value="TreeGrafter"/>
</dbReference>
<dbReference type="SUPFAM" id="SSF53098">
    <property type="entry name" value="Ribonuclease H-like"/>
    <property type="match status" value="1"/>
</dbReference>
<dbReference type="SMART" id="SM00479">
    <property type="entry name" value="EXOIII"/>
    <property type="match status" value="1"/>
</dbReference>
<feature type="region of interest" description="Disordered" evidence="2">
    <location>
        <begin position="375"/>
        <end position="432"/>
    </location>
</feature>
<dbReference type="InterPro" id="IPR036420">
    <property type="entry name" value="BRCT_dom_sf"/>
</dbReference>
<feature type="compositionally biased region" description="Basic and acidic residues" evidence="2">
    <location>
        <begin position="410"/>
        <end position="422"/>
    </location>
</feature>
<dbReference type="Gene3D" id="3.30.420.10">
    <property type="entry name" value="Ribonuclease H-like superfamily/Ribonuclease H"/>
    <property type="match status" value="1"/>
</dbReference>